<dbReference type="SMART" id="SM00388">
    <property type="entry name" value="HisKA"/>
    <property type="match status" value="1"/>
</dbReference>
<protein>
    <recommendedName>
        <fullName evidence="2">histidine kinase</fullName>
        <ecNumber evidence="2">2.7.13.3</ecNumber>
    </recommendedName>
</protein>
<dbReference type="EMBL" id="GL883078">
    <property type="protein sequence ID" value="EGF90841.1"/>
    <property type="molecule type" value="Genomic_DNA"/>
</dbReference>
<dbReference type="GO" id="GO:0000155">
    <property type="term" value="F:phosphorelay sensor kinase activity"/>
    <property type="evidence" value="ECO:0007669"/>
    <property type="project" value="InterPro"/>
</dbReference>
<dbReference type="InterPro" id="IPR036097">
    <property type="entry name" value="HisK_dim/P_sf"/>
</dbReference>
<dbReference type="PROSITE" id="PS50113">
    <property type="entry name" value="PAC"/>
    <property type="match status" value="1"/>
</dbReference>
<dbReference type="PANTHER" id="PTHR43065:SF42">
    <property type="entry name" value="TWO-COMPONENT SENSOR PPRA"/>
    <property type="match status" value="1"/>
</dbReference>
<keyword evidence="3" id="KW-0175">Coiled coil</keyword>
<dbReference type="PANTHER" id="PTHR43065">
    <property type="entry name" value="SENSOR HISTIDINE KINASE"/>
    <property type="match status" value="1"/>
</dbReference>
<evidence type="ECO:0000313" key="6">
    <source>
        <dbReference type="EMBL" id="EGF90841.1"/>
    </source>
</evidence>
<dbReference type="NCBIfam" id="TIGR00229">
    <property type="entry name" value="sensory_box"/>
    <property type="match status" value="1"/>
</dbReference>
<evidence type="ECO:0000259" key="4">
    <source>
        <dbReference type="PROSITE" id="PS50112"/>
    </source>
</evidence>
<dbReference type="HOGENOM" id="CLU_000445_114_51_5"/>
<dbReference type="Gene3D" id="1.10.287.130">
    <property type="match status" value="1"/>
</dbReference>
<evidence type="ECO:0000256" key="2">
    <source>
        <dbReference type="ARBA" id="ARBA00012438"/>
    </source>
</evidence>
<dbReference type="InterPro" id="IPR003661">
    <property type="entry name" value="HisK_dim/P_dom"/>
</dbReference>
<feature type="coiled-coil region" evidence="3">
    <location>
        <begin position="271"/>
        <end position="298"/>
    </location>
</feature>
<comment type="catalytic activity">
    <reaction evidence="1">
        <text>ATP + protein L-histidine = ADP + protein N-phospho-L-histidine.</text>
        <dbReference type="EC" id="2.7.13.3"/>
    </reaction>
</comment>
<dbReference type="Proteomes" id="UP000006512">
    <property type="component" value="Unassembled WGS sequence"/>
</dbReference>
<sequence length="519" mass="57630">MAAKVRDFNWTKTPLGPITQWPVALRVAVDLMLSSAFPKCLFWGEHLVAIFNDAYVPLIGNKADSLGEPYHITYSEAWDDLKPIIDKAWAGEATFIEDHLIPLDRFGKLEDAWFTFCYSPVRDDNGAIAGIMDTVVETTGKIRAQREQAAERQRLLTLFNQAPTFMAVISGPDHVFDYVNGPYVSLINGRDVVGKPLGEALPEVVEQGFIGVLDEVRRTGRPFNAYSAKIELLQADGSLQDRYLDFVYQPIVGADGAVASIFVQGADVTQRHAAEQALRELNENLEAQVEQRSAQLDRVWRKSRDVQIVVDLQGRFLAVSPAWQTILGRDPADAIGRMFSEFMHEDDLPAARHTLANARTLPDRVDVETRFLHSDGTPRWLSWRSTTEGDAIYGYGRDITAEKLQAEALRHTEDALRQAQKMEAVGQLTGGIAHDFNNMLAVITGSLDLLNRRLGDADPRAKRQVDAAAEAARRAAALTQRLLAFSRQQPLRPQALNVNSLVSGMSDLLRPQCGQCDPA</sequence>
<dbReference type="CDD" id="cd00130">
    <property type="entry name" value="PAS"/>
    <property type="match status" value="1"/>
</dbReference>
<proteinExistence type="predicted"/>
<dbReference type="STRING" id="715226.ABI_22520"/>
<gene>
    <name evidence="6" type="ORF">ABI_22520</name>
</gene>
<dbReference type="SUPFAM" id="SSF47384">
    <property type="entry name" value="Homodimeric domain of signal transducing histidine kinase"/>
    <property type="match status" value="1"/>
</dbReference>
<dbReference type="InterPro" id="IPR000014">
    <property type="entry name" value="PAS"/>
</dbReference>
<dbReference type="InterPro" id="IPR035965">
    <property type="entry name" value="PAS-like_dom_sf"/>
</dbReference>
<keyword evidence="7" id="KW-1185">Reference proteome</keyword>
<dbReference type="AlphaFoldDB" id="F4QND3"/>
<dbReference type="InterPro" id="IPR000700">
    <property type="entry name" value="PAS-assoc_C"/>
</dbReference>
<name>F4QND3_9CAUL</name>
<dbReference type="eggNOG" id="COG4191">
    <property type="taxonomic scope" value="Bacteria"/>
</dbReference>
<reference evidence="7" key="1">
    <citation type="submission" date="2011-03" db="EMBL/GenBank/DDBJ databases">
        <title>Draft genome sequence of Brevundimonas diminuta.</title>
        <authorList>
            <person name="Brown P.J.B."/>
            <person name="Buechlein A."/>
            <person name="Hemmerich C."/>
            <person name="Brun Y.V."/>
        </authorList>
    </citation>
    <scope>NUCLEOTIDE SEQUENCE [LARGE SCALE GENOMIC DNA]</scope>
    <source>
        <strain evidence="7">C19</strain>
    </source>
</reference>
<dbReference type="PROSITE" id="PS50112">
    <property type="entry name" value="PAS"/>
    <property type="match status" value="1"/>
</dbReference>
<evidence type="ECO:0000259" key="5">
    <source>
        <dbReference type="PROSITE" id="PS50113"/>
    </source>
</evidence>
<dbReference type="InterPro" id="IPR013656">
    <property type="entry name" value="PAS_4"/>
</dbReference>
<dbReference type="Pfam" id="PF00512">
    <property type="entry name" value="HisKA"/>
    <property type="match status" value="1"/>
</dbReference>
<feature type="domain" description="PAS" evidence="4">
    <location>
        <begin position="292"/>
        <end position="358"/>
    </location>
</feature>
<dbReference type="Pfam" id="PF08448">
    <property type="entry name" value="PAS_4"/>
    <property type="match status" value="2"/>
</dbReference>
<organism evidence="6 7">
    <name type="scientific">Asticcacaulis biprosthecium C19</name>
    <dbReference type="NCBI Taxonomy" id="715226"/>
    <lineage>
        <taxon>Bacteria</taxon>
        <taxon>Pseudomonadati</taxon>
        <taxon>Pseudomonadota</taxon>
        <taxon>Alphaproteobacteria</taxon>
        <taxon>Caulobacterales</taxon>
        <taxon>Caulobacteraceae</taxon>
        <taxon>Asticcacaulis</taxon>
    </lineage>
</organism>
<accession>F4QND3</accession>
<evidence type="ECO:0000313" key="7">
    <source>
        <dbReference type="Proteomes" id="UP000006512"/>
    </source>
</evidence>
<dbReference type="SMART" id="SM00091">
    <property type="entry name" value="PAS"/>
    <property type="match status" value="2"/>
</dbReference>
<evidence type="ECO:0000256" key="1">
    <source>
        <dbReference type="ARBA" id="ARBA00000085"/>
    </source>
</evidence>
<dbReference type="SUPFAM" id="SSF55785">
    <property type="entry name" value="PYP-like sensor domain (PAS domain)"/>
    <property type="match status" value="2"/>
</dbReference>
<evidence type="ECO:0000256" key="3">
    <source>
        <dbReference type="SAM" id="Coils"/>
    </source>
</evidence>
<dbReference type="EC" id="2.7.13.3" evidence="2"/>
<dbReference type="Gene3D" id="3.30.450.20">
    <property type="entry name" value="PAS domain"/>
    <property type="match status" value="3"/>
</dbReference>
<feature type="domain" description="PAC" evidence="5">
    <location>
        <begin position="226"/>
        <end position="280"/>
    </location>
</feature>